<reference evidence="2" key="1">
    <citation type="journal article" date="2014" name="Science">
        <title>Ancient hybridizations among the ancestral genomes of bread wheat.</title>
        <authorList>
            <consortium name="International Wheat Genome Sequencing Consortium,"/>
            <person name="Marcussen T."/>
            <person name="Sandve S.R."/>
            <person name="Heier L."/>
            <person name="Spannagl M."/>
            <person name="Pfeifer M."/>
            <person name="Jakobsen K.S."/>
            <person name="Wulff B.B."/>
            <person name="Steuernagel B."/>
            <person name="Mayer K.F."/>
            <person name="Olsen O.A."/>
        </authorList>
    </citation>
    <scope>NUCLEOTIDE SEQUENCE [LARGE SCALE GENOMIC DNA]</scope>
    <source>
        <strain evidence="2">cv. AL8/78</strain>
    </source>
</reference>
<dbReference type="EnsemblPlants" id="AET7Gv20938900.1">
    <property type="protein sequence ID" value="AET7Gv20938900.1"/>
    <property type="gene ID" value="AET7Gv20938900"/>
</dbReference>
<name>A0A453SH51_AEGTS</name>
<protein>
    <submittedName>
        <fullName evidence="1">Uncharacterized protein</fullName>
    </submittedName>
</protein>
<evidence type="ECO:0000313" key="2">
    <source>
        <dbReference type="Proteomes" id="UP000015105"/>
    </source>
</evidence>
<sequence length="104" mass="12164">MTVRKREKGTFELRRMSPMWRMRFAGALGAENVSTILILKMDQSWLRGEIHAHITCTDVESNNTVQMDDLAYSLAQLHLGPCYPSIAVYQPRPKRRTWRQTSRR</sequence>
<accession>A0A453SH51</accession>
<dbReference type="Gramene" id="AET7Gv20938900.1">
    <property type="protein sequence ID" value="AET7Gv20938900.1"/>
    <property type="gene ID" value="AET7Gv20938900"/>
</dbReference>
<proteinExistence type="predicted"/>
<dbReference type="Proteomes" id="UP000015105">
    <property type="component" value="Chromosome 7D"/>
</dbReference>
<reference evidence="1" key="5">
    <citation type="journal article" date="2021" name="G3 (Bethesda)">
        <title>Aegilops tauschii genome assembly Aet v5.0 features greater sequence contiguity and improved annotation.</title>
        <authorList>
            <person name="Wang L."/>
            <person name="Zhu T."/>
            <person name="Rodriguez J.C."/>
            <person name="Deal K.R."/>
            <person name="Dubcovsky J."/>
            <person name="McGuire P.E."/>
            <person name="Lux T."/>
            <person name="Spannagl M."/>
            <person name="Mayer K.F.X."/>
            <person name="Baldrich P."/>
            <person name="Meyers B.C."/>
            <person name="Huo N."/>
            <person name="Gu Y.Q."/>
            <person name="Zhou H."/>
            <person name="Devos K.M."/>
            <person name="Bennetzen J.L."/>
            <person name="Unver T."/>
            <person name="Budak H."/>
            <person name="Gulick P.J."/>
            <person name="Galiba G."/>
            <person name="Kalapos B."/>
            <person name="Nelson D.R."/>
            <person name="Li P."/>
            <person name="You F.M."/>
            <person name="Luo M.C."/>
            <person name="Dvorak J."/>
        </authorList>
    </citation>
    <scope>NUCLEOTIDE SEQUENCE [LARGE SCALE GENOMIC DNA]</scope>
    <source>
        <strain evidence="1">cv. AL8/78</strain>
    </source>
</reference>
<reference evidence="1" key="3">
    <citation type="journal article" date="2017" name="Nature">
        <title>Genome sequence of the progenitor of the wheat D genome Aegilops tauschii.</title>
        <authorList>
            <person name="Luo M.C."/>
            <person name="Gu Y.Q."/>
            <person name="Puiu D."/>
            <person name="Wang H."/>
            <person name="Twardziok S.O."/>
            <person name="Deal K.R."/>
            <person name="Huo N."/>
            <person name="Zhu T."/>
            <person name="Wang L."/>
            <person name="Wang Y."/>
            <person name="McGuire P.E."/>
            <person name="Liu S."/>
            <person name="Long H."/>
            <person name="Ramasamy R.K."/>
            <person name="Rodriguez J.C."/>
            <person name="Van S.L."/>
            <person name="Yuan L."/>
            <person name="Wang Z."/>
            <person name="Xia Z."/>
            <person name="Xiao L."/>
            <person name="Anderson O.D."/>
            <person name="Ouyang S."/>
            <person name="Liang Y."/>
            <person name="Zimin A.V."/>
            <person name="Pertea G."/>
            <person name="Qi P."/>
            <person name="Bennetzen J.L."/>
            <person name="Dai X."/>
            <person name="Dawson M.W."/>
            <person name="Muller H.G."/>
            <person name="Kugler K."/>
            <person name="Rivarola-Duarte L."/>
            <person name="Spannagl M."/>
            <person name="Mayer K.F.X."/>
            <person name="Lu F.H."/>
            <person name="Bevan M.W."/>
            <person name="Leroy P."/>
            <person name="Li P."/>
            <person name="You F.M."/>
            <person name="Sun Q."/>
            <person name="Liu Z."/>
            <person name="Lyons E."/>
            <person name="Wicker T."/>
            <person name="Salzberg S.L."/>
            <person name="Devos K.M."/>
            <person name="Dvorak J."/>
        </authorList>
    </citation>
    <scope>NUCLEOTIDE SEQUENCE [LARGE SCALE GENOMIC DNA]</scope>
    <source>
        <strain evidence="1">cv. AL8/78</strain>
    </source>
</reference>
<evidence type="ECO:0000313" key="1">
    <source>
        <dbReference type="EnsemblPlants" id="AET7Gv20938900.1"/>
    </source>
</evidence>
<reference evidence="1" key="4">
    <citation type="submission" date="2019-03" db="UniProtKB">
        <authorList>
            <consortium name="EnsemblPlants"/>
        </authorList>
    </citation>
    <scope>IDENTIFICATION</scope>
</reference>
<dbReference type="AlphaFoldDB" id="A0A453SH51"/>
<reference evidence="2" key="2">
    <citation type="journal article" date="2017" name="Nat. Plants">
        <title>The Aegilops tauschii genome reveals multiple impacts of transposons.</title>
        <authorList>
            <person name="Zhao G."/>
            <person name="Zou C."/>
            <person name="Li K."/>
            <person name="Wang K."/>
            <person name="Li T."/>
            <person name="Gao L."/>
            <person name="Zhang X."/>
            <person name="Wang H."/>
            <person name="Yang Z."/>
            <person name="Liu X."/>
            <person name="Jiang W."/>
            <person name="Mao L."/>
            <person name="Kong X."/>
            <person name="Jiao Y."/>
            <person name="Jia J."/>
        </authorList>
    </citation>
    <scope>NUCLEOTIDE SEQUENCE [LARGE SCALE GENOMIC DNA]</scope>
    <source>
        <strain evidence="2">cv. AL8/78</strain>
    </source>
</reference>
<organism evidence="1 2">
    <name type="scientific">Aegilops tauschii subsp. strangulata</name>
    <name type="common">Goatgrass</name>
    <dbReference type="NCBI Taxonomy" id="200361"/>
    <lineage>
        <taxon>Eukaryota</taxon>
        <taxon>Viridiplantae</taxon>
        <taxon>Streptophyta</taxon>
        <taxon>Embryophyta</taxon>
        <taxon>Tracheophyta</taxon>
        <taxon>Spermatophyta</taxon>
        <taxon>Magnoliopsida</taxon>
        <taxon>Liliopsida</taxon>
        <taxon>Poales</taxon>
        <taxon>Poaceae</taxon>
        <taxon>BOP clade</taxon>
        <taxon>Pooideae</taxon>
        <taxon>Triticodae</taxon>
        <taxon>Triticeae</taxon>
        <taxon>Triticinae</taxon>
        <taxon>Aegilops</taxon>
    </lineage>
</organism>
<keyword evidence="2" id="KW-1185">Reference proteome</keyword>